<protein>
    <submittedName>
        <fullName evidence="4">AAA family ATPase</fullName>
    </submittedName>
</protein>
<dbReference type="SUPFAM" id="SSF48452">
    <property type="entry name" value="TPR-like"/>
    <property type="match status" value="2"/>
</dbReference>
<evidence type="ECO:0000313" key="5">
    <source>
        <dbReference type="Proteomes" id="UP000735592"/>
    </source>
</evidence>
<evidence type="ECO:0000256" key="1">
    <source>
        <dbReference type="ARBA" id="ARBA00022741"/>
    </source>
</evidence>
<dbReference type="SUPFAM" id="SSF52540">
    <property type="entry name" value="P-loop containing nucleoside triphosphate hydrolases"/>
    <property type="match status" value="1"/>
</dbReference>
<dbReference type="EMBL" id="WNKW01000001">
    <property type="protein sequence ID" value="MTW31642.1"/>
    <property type="molecule type" value="Genomic_DNA"/>
</dbReference>
<dbReference type="InterPro" id="IPR005158">
    <property type="entry name" value="BTAD"/>
</dbReference>
<name>A0ABW9SI53_9BURK</name>
<dbReference type="InterPro" id="IPR027417">
    <property type="entry name" value="P-loop_NTPase"/>
</dbReference>
<keyword evidence="2" id="KW-0067">ATP-binding</keyword>
<dbReference type="InterPro" id="IPR016032">
    <property type="entry name" value="Sig_transdc_resp-reg_C-effctor"/>
</dbReference>
<dbReference type="SMART" id="SM01043">
    <property type="entry name" value="BTAD"/>
    <property type="match status" value="1"/>
</dbReference>
<dbReference type="PANTHER" id="PTHR16305">
    <property type="entry name" value="TESTICULAR SOLUBLE ADENYLYL CYCLASE"/>
    <property type="match status" value="1"/>
</dbReference>
<evidence type="ECO:0000313" key="4">
    <source>
        <dbReference type="EMBL" id="MTW31642.1"/>
    </source>
</evidence>
<keyword evidence="5" id="KW-1185">Reference proteome</keyword>
<dbReference type="InterPro" id="IPR041664">
    <property type="entry name" value="AAA_16"/>
</dbReference>
<comment type="caution">
    <text evidence="4">The sequence shown here is derived from an EMBL/GenBank/DDBJ whole genome shotgun (WGS) entry which is preliminary data.</text>
</comment>
<feature type="domain" description="Guanylate cyclase" evidence="3">
    <location>
        <begin position="280"/>
        <end position="409"/>
    </location>
</feature>
<keyword evidence="1" id="KW-0547">Nucleotide-binding</keyword>
<dbReference type="InterPro" id="IPR036388">
    <property type="entry name" value="WH-like_DNA-bd_sf"/>
</dbReference>
<dbReference type="SUPFAM" id="SSF46894">
    <property type="entry name" value="C-terminal effector domain of the bipartite response regulators"/>
    <property type="match status" value="1"/>
</dbReference>
<reference evidence="4 5" key="1">
    <citation type="submission" date="2019-11" db="EMBL/GenBank/DDBJ databases">
        <title>Type strains purchased from KCTC, JCM and DSMZ.</title>
        <authorList>
            <person name="Lu H."/>
        </authorList>
    </citation>
    <scope>NUCLEOTIDE SEQUENCE [LARGE SCALE GENOMIC DNA]</scope>
    <source>
        <strain evidence="4 5">DSM 103461</strain>
    </source>
</reference>
<dbReference type="RefSeq" id="WP_155432995.1">
    <property type="nucleotide sequence ID" value="NZ_WNKW01000001.1"/>
</dbReference>
<dbReference type="Pfam" id="PF13191">
    <property type="entry name" value="AAA_16"/>
    <property type="match status" value="1"/>
</dbReference>
<accession>A0ABW9SI53</accession>
<dbReference type="PROSITE" id="PS50125">
    <property type="entry name" value="GUANYLATE_CYCLASE_2"/>
    <property type="match status" value="1"/>
</dbReference>
<dbReference type="Gene3D" id="1.10.10.10">
    <property type="entry name" value="Winged helix-like DNA-binding domain superfamily/Winged helix DNA-binding domain"/>
    <property type="match status" value="1"/>
</dbReference>
<dbReference type="Gene3D" id="3.30.70.1230">
    <property type="entry name" value="Nucleotide cyclase"/>
    <property type="match status" value="1"/>
</dbReference>
<sequence>MPPQPPSPVRLQLHLLGDIQLSVAGQPPAGKVYSKMLALLAYLALESQRSHRREQLADLLWPQLPAEAARINLRQTLYHLRRMLGDGAAQLITGREAVRLNNDGDWWLDVRAFLATASSLPTRSSEAIEQHIGQLEAAAALYRGDFLADLAVDDAADFEGWRDGWRASLHQHMLRLLESLRESLEQQGASERALQHARRYLALEPWNETAHRAVIRLLAATGRPAEALGHYDNCQRLLEHELGTSPAAATRELAETIRGQLQRREACSVRMDGWPAPQQGVAAAHVPAFPERRLVTILHCSLHAAGSIDAEDLAERLRLPYQHGTELARQHGGHVVAGPGGSFVGYFGYPVAAEDAARSAVRAARAISAACQAGVYARSGIHSAIIVTGAQGEQPDPAGQASALAARLNERAGSGEIHLSDAARQLVSGYFYLQPCGSQAFRSYRVAGATSATSRLDAAPRLLPLVGRAAELAQLAALRDVASHGQGLQVVLRGEAGIGKSRLLRELAGTLDDTRWQRLELQCEAAFQHTPWQPLITLLERQLGCQPEDDAASRRSLLADYLAHQHSAIAAAVTAGLQALLGIAETPAVLSSETLRQHTSSALIALLRSAAAQCPLLLAVEDLHWADPSTQALLAALAQHTTALPVLTVYTVRNDSPLAPWLPAHTTLLELAQLDDAAMAALVGASEGALPPAAIARIVASAEGIPLFAEELVQQALAQPAASSVPATLAYLLAARLDATGAARRLAQYAATIGRSFDLELLAHVTHVDAQQLQTLQQARLLEARDAREFEFRHALLQVAAYQSQTRTDCQRAHRRIADALIQHFPQRTSQQPAQLAYHLGKAADYPAALTWWLQAGQQALAAHACAESAAHLRNGLAALEHLPPGTIRAGMERDLLLVLGQALLALAGYGSAEAAAVYDRAFAQCQGEYAGLYDGAARFDVLWGLWMVSSSRAQASFRASAELIAPLLQAADASGDVLRRGHAHAAAANQALWQGRYDAALDHAQAATQLCAGQPRQHGHGQQRGHDPQVAGLAYAAWAHQALGQHTAALATAAAAVTLARQLEHPDSLCFALVHAATVHRLQQDGAQVAALAEEILAIAGQYQLALWQVAGTMLRGWSLARAGQPEGIALLEYAAGAVRSVMPGILVAFLHPLAEAHGYLQDYASQRAQIDAALASADQLDEHLHRASLLQLRAVCLAQAGMSASMQS</sequence>
<gene>
    <name evidence="4" type="ORF">GM655_02255</name>
</gene>
<dbReference type="InterPro" id="IPR001054">
    <property type="entry name" value="A/G_cyclase"/>
</dbReference>
<dbReference type="SUPFAM" id="SSF55073">
    <property type="entry name" value="Nucleotide cyclase"/>
    <property type="match status" value="1"/>
</dbReference>
<dbReference type="Gene3D" id="1.25.40.10">
    <property type="entry name" value="Tetratricopeptide repeat domain"/>
    <property type="match status" value="1"/>
</dbReference>
<organism evidence="4 5">
    <name type="scientific">Pseudoduganella danionis</name>
    <dbReference type="NCBI Taxonomy" id="1890295"/>
    <lineage>
        <taxon>Bacteria</taxon>
        <taxon>Pseudomonadati</taxon>
        <taxon>Pseudomonadota</taxon>
        <taxon>Betaproteobacteria</taxon>
        <taxon>Burkholderiales</taxon>
        <taxon>Oxalobacteraceae</taxon>
        <taxon>Telluria group</taxon>
        <taxon>Pseudoduganella</taxon>
    </lineage>
</organism>
<dbReference type="Pfam" id="PF03704">
    <property type="entry name" value="BTAD"/>
    <property type="match status" value="1"/>
</dbReference>
<dbReference type="Proteomes" id="UP000735592">
    <property type="component" value="Unassembled WGS sequence"/>
</dbReference>
<evidence type="ECO:0000256" key="2">
    <source>
        <dbReference type="ARBA" id="ARBA00022840"/>
    </source>
</evidence>
<dbReference type="InterPro" id="IPR029787">
    <property type="entry name" value="Nucleotide_cyclase"/>
</dbReference>
<dbReference type="InterPro" id="IPR011990">
    <property type="entry name" value="TPR-like_helical_dom_sf"/>
</dbReference>
<proteinExistence type="predicted"/>
<evidence type="ECO:0000259" key="3">
    <source>
        <dbReference type="PROSITE" id="PS50125"/>
    </source>
</evidence>
<dbReference type="PANTHER" id="PTHR16305:SF28">
    <property type="entry name" value="GUANYLATE CYCLASE DOMAIN-CONTAINING PROTEIN"/>
    <property type="match status" value="1"/>
</dbReference>